<dbReference type="Pfam" id="PF13483">
    <property type="entry name" value="Lactamase_B_3"/>
    <property type="match status" value="1"/>
</dbReference>
<dbReference type="GO" id="GO:0016787">
    <property type="term" value="F:hydrolase activity"/>
    <property type="evidence" value="ECO:0007669"/>
    <property type="project" value="UniProtKB-KW"/>
</dbReference>
<dbReference type="KEGG" id="cstr:CBE89_11070"/>
<dbReference type="SUPFAM" id="SSF56281">
    <property type="entry name" value="Metallo-hydrolase/oxidoreductase"/>
    <property type="match status" value="1"/>
</dbReference>
<proteinExistence type="predicted"/>
<dbReference type="SMART" id="SM00849">
    <property type="entry name" value="Lactamase_B"/>
    <property type="match status" value="1"/>
</dbReference>
<dbReference type="Gene3D" id="3.60.15.10">
    <property type="entry name" value="Ribonuclease Z/Hydroxyacylglutathione hydrolase-like"/>
    <property type="match status" value="1"/>
</dbReference>
<dbReference type="InterPro" id="IPR001279">
    <property type="entry name" value="Metallo-B-lactamas"/>
</dbReference>
<name>A0A2Z2J1G0_CORST</name>
<evidence type="ECO:0000259" key="1">
    <source>
        <dbReference type="SMART" id="SM00849"/>
    </source>
</evidence>
<dbReference type="Proteomes" id="UP000250197">
    <property type="component" value="Chromosome"/>
</dbReference>
<keyword evidence="2" id="KW-0378">Hydrolase</keyword>
<dbReference type="RefSeq" id="WP_086891996.1">
    <property type="nucleotide sequence ID" value="NZ_CP021252.1"/>
</dbReference>
<sequence>MKVTMLGHSAIAVDAPAGRFVIDPGGFTDPSCLDSADAVLLTHAHADHLDVEAVRDCGLPVWGTQETVDAVGHGTAVRAGESFEVLGIKVQAVGGLHEEIHPAIPRPENVGFFFGGVLHPGDQWVHVEGVELLFLPIAAPWVRGADAADYAMTIGARTVVPIHDAVLSDVGKQLTDGMLQKAGVSGYRRLAVGESVEA</sequence>
<dbReference type="PANTHER" id="PTHR43546:SF3">
    <property type="entry name" value="UPF0173 METAL-DEPENDENT HYDROLASE MJ1163"/>
    <property type="match status" value="1"/>
</dbReference>
<organism evidence="2 3">
    <name type="scientific">Corynebacterium striatum</name>
    <dbReference type="NCBI Taxonomy" id="43770"/>
    <lineage>
        <taxon>Bacteria</taxon>
        <taxon>Bacillati</taxon>
        <taxon>Actinomycetota</taxon>
        <taxon>Actinomycetes</taxon>
        <taxon>Mycobacteriales</taxon>
        <taxon>Corynebacteriaceae</taxon>
        <taxon>Corynebacterium</taxon>
    </lineage>
</organism>
<dbReference type="AlphaFoldDB" id="A0A2Z2J1G0"/>
<protein>
    <submittedName>
        <fullName evidence="2">MBL fold metallo-hydrolase</fullName>
    </submittedName>
</protein>
<dbReference type="InterPro" id="IPR036866">
    <property type="entry name" value="RibonucZ/Hydroxyglut_hydro"/>
</dbReference>
<dbReference type="PANTHER" id="PTHR43546">
    <property type="entry name" value="UPF0173 METAL-DEPENDENT HYDROLASE MJ1163-RELATED"/>
    <property type="match status" value="1"/>
</dbReference>
<reference evidence="2 3" key="1">
    <citation type="submission" date="2017-05" db="EMBL/GenBank/DDBJ databases">
        <title>Complete genome sequence of Corynebacterium striatum KC-Na-1 isolated from Neophocaena asiaeorientalis in Korea.</title>
        <authorList>
            <person name="Kim J.H."/>
            <person name="Lee K."/>
        </authorList>
    </citation>
    <scope>NUCLEOTIDE SEQUENCE [LARGE SCALE GENOMIC DNA]</scope>
    <source>
        <strain evidence="2 3">KC-Na-01</strain>
    </source>
</reference>
<evidence type="ECO:0000313" key="2">
    <source>
        <dbReference type="EMBL" id="ART21972.1"/>
    </source>
</evidence>
<feature type="domain" description="Metallo-beta-lactamase" evidence="1">
    <location>
        <begin position="7"/>
        <end position="163"/>
    </location>
</feature>
<dbReference type="InterPro" id="IPR050114">
    <property type="entry name" value="UPF0173_UPF0282_UlaG_hydrolase"/>
</dbReference>
<dbReference type="EMBL" id="CP021252">
    <property type="protein sequence ID" value="ART21972.1"/>
    <property type="molecule type" value="Genomic_DNA"/>
</dbReference>
<accession>A0A2Z2J1G0</accession>
<gene>
    <name evidence="2" type="ORF">CBE89_11070</name>
</gene>
<evidence type="ECO:0000313" key="3">
    <source>
        <dbReference type="Proteomes" id="UP000250197"/>
    </source>
</evidence>